<gene>
    <name evidence="1" type="ORF">E2C01_005684</name>
</gene>
<dbReference type="Proteomes" id="UP000324222">
    <property type="component" value="Unassembled WGS sequence"/>
</dbReference>
<evidence type="ECO:0000313" key="1">
    <source>
        <dbReference type="EMBL" id="MPC12966.1"/>
    </source>
</evidence>
<sequence>MQHSRNCSAYGTCTHALSLGRPSLLLVTPRQEAASTVGALRARRARLPRHFYTSPPHHSNTPKAVPAVTSCWGSVSRSRQEALVPQTAPGQSSQVARWVCGAARPGTEKRQEHAGGFFSPHT</sequence>
<accession>A0A5B7CX96</accession>
<evidence type="ECO:0000313" key="2">
    <source>
        <dbReference type="Proteomes" id="UP000324222"/>
    </source>
</evidence>
<protein>
    <submittedName>
        <fullName evidence="1">Uncharacterized protein</fullName>
    </submittedName>
</protein>
<comment type="caution">
    <text evidence="1">The sequence shown here is derived from an EMBL/GenBank/DDBJ whole genome shotgun (WGS) entry which is preliminary data.</text>
</comment>
<keyword evidence="2" id="KW-1185">Reference proteome</keyword>
<organism evidence="1 2">
    <name type="scientific">Portunus trituberculatus</name>
    <name type="common">Swimming crab</name>
    <name type="synonym">Neptunus trituberculatus</name>
    <dbReference type="NCBI Taxonomy" id="210409"/>
    <lineage>
        <taxon>Eukaryota</taxon>
        <taxon>Metazoa</taxon>
        <taxon>Ecdysozoa</taxon>
        <taxon>Arthropoda</taxon>
        <taxon>Crustacea</taxon>
        <taxon>Multicrustacea</taxon>
        <taxon>Malacostraca</taxon>
        <taxon>Eumalacostraca</taxon>
        <taxon>Eucarida</taxon>
        <taxon>Decapoda</taxon>
        <taxon>Pleocyemata</taxon>
        <taxon>Brachyura</taxon>
        <taxon>Eubrachyura</taxon>
        <taxon>Portunoidea</taxon>
        <taxon>Portunidae</taxon>
        <taxon>Portuninae</taxon>
        <taxon>Portunus</taxon>
    </lineage>
</organism>
<dbReference type="EMBL" id="VSRR010000248">
    <property type="protein sequence ID" value="MPC12966.1"/>
    <property type="molecule type" value="Genomic_DNA"/>
</dbReference>
<name>A0A5B7CX96_PORTR</name>
<reference evidence="1 2" key="1">
    <citation type="submission" date="2019-05" db="EMBL/GenBank/DDBJ databases">
        <title>Another draft genome of Portunus trituberculatus and its Hox gene families provides insights of decapod evolution.</title>
        <authorList>
            <person name="Jeong J.-H."/>
            <person name="Song I."/>
            <person name="Kim S."/>
            <person name="Choi T."/>
            <person name="Kim D."/>
            <person name="Ryu S."/>
            <person name="Kim W."/>
        </authorList>
    </citation>
    <scope>NUCLEOTIDE SEQUENCE [LARGE SCALE GENOMIC DNA]</scope>
    <source>
        <tissue evidence="1">Muscle</tissue>
    </source>
</reference>
<dbReference type="AlphaFoldDB" id="A0A5B7CX96"/>
<proteinExistence type="predicted"/>